<evidence type="ECO:0000313" key="3">
    <source>
        <dbReference type="Proteomes" id="UP000541136"/>
    </source>
</evidence>
<dbReference type="InterPro" id="IPR007421">
    <property type="entry name" value="Schlafen_AlbA_2_dom"/>
</dbReference>
<dbReference type="RefSeq" id="WP_151024546.1">
    <property type="nucleotide sequence ID" value="NZ_JACHIB010000016.1"/>
</dbReference>
<evidence type="ECO:0000313" key="2">
    <source>
        <dbReference type="EMBL" id="MBB6084712.1"/>
    </source>
</evidence>
<protein>
    <submittedName>
        <fullName evidence="2">Putative HTH transcriptional regulator</fullName>
    </submittedName>
</protein>
<proteinExistence type="predicted"/>
<dbReference type="AlphaFoldDB" id="A0A7W9WMU9"/>
<dbReference type="EMBL" id="JACHIB010000016">
    <property type="protein sequence ID" value="MBB6084712.1"/>
    <property type="molecule type" value="Genomic_DNA"/>
</dbReference>
<dbReference type="Gene3D" id="3.30.950.30">
    <property type="entry name" value="Schlafen, AAA domain"/>
    <property type="match status" value="1"/>
</dbReference>
<dbReference type="Pfam" id="PF04326">
    <property type="entry name" value="SLFN_AlbA_2"/>
    <property type="match status" value="1"/>
</dbReference>
<reference evidence="2 3" key="1">
    <citation type="submission" date="2020-08" db="EMBL/GenBank/DDBJ databases">
        <title>Genomic Encyclopedia of Type Strains, Phase IV (KMG-IV): sequencing the most valuable type-strain genomes for metagenomic binning, comparative biology and taxonomic classification.</title>
        <authorList>
            <person name="Goeker M."/>
        </authorList>
    </citation>
    <scope>NUCLEOTIDE SEQUENCE [LARGE SCALE GENOMIC DNA]</scope>
    <source>
        <strain evidence="2 3">DSM 12141</strain>
    </source>
</reference>
<name>A0A7W9WMU9_CASDE</name>
<feature type="domain" description="Schlafen AlbA-2" evidence="1">
    <location>
        <begin position="17"/>
        <end position="72"/>
    </location>
</feature>
<evidence type="ECO:0000259" key="1">
    <source>
        <dbReference type="Pfam" id="PF04326"/>
    </source>
</evidence>
<accession>A0A7W9WMU9</accession>
<organism evidence="2 3">
    <name type="scientific">Castellaniella defragrans</name>
    <name type="common">Alcaligenes defragrans</name>
    <dbReference type="NCBI Taxonomy" id="75697"/>
    <lineage>
        <taxon>Bacteria</taxon>
        <taxon>Pseudomonadati</taxon>
        <taxon>Pseudomonadota</taxon>
        <taxon>Betaproteobacteria</taxon>
        <taxon>Burkholderiales</taxon>
        <taxon>Alcaligenaceae</taxon>
        <taxon>Castellaniella</taxon>
    </lineage>
</organism>
<comment type="caution">
    <text evidence="2">The sequence shown here is derived from an EMBL/GenBank/DDBJ whole genome shotgun (WGS) entry which is preliminary data.</text>
</comment>
<sequence>MDDLSINALLSLLRDLESDRVERKESFRGDVPKKVRQAACAFANDLPGHNAPGVLFIGARDDGTASGLDISDRLLLALADMKTDGNILPLPVLPVEKRILDAKKDFQKLADRIMRQMTRQDPSEA</sequence>
<dbReference type="Proteomes" id="UP000541136">
    <property type="component" value="Unassembled WGS sequence"/>
</dbReference>
<gene>
    <name evidence="2" type="ORF">HNR28_002759</name>
</gene>
<dbReference type="InterPro" id="IPR038461">
    <property type="entry name" value="Schlafen_AlbA_2_dom_sf"/>
</dbReference>